<accession>A0ABC8YGJ6</accession>
<feature type="signal peptide" evidence="2">
    <location>
        <begin position="1"/>
        <end position="24"/>
    </location>
</feature>
<reference evidence="3" key="1">
    <citation type="submission" date="2024-10" db="EMBL/GenBank/DDBJ databases">
        <authorList>
            <person name="Ryan C."/>
        </authorList>
    </citation>
    <scope>NUCLEOTIDE SEQUENCE [LARGE SCALE GENOMIC DNA]</scope>
</reference>
<dbReference type="AlphaFoldDB" id="A0ABC8YGJ6"/>
<name>A0ABC8YGJ6_9POAL</name>
<keyword evidence="2" id="KW-0732">Signal</keyword>
<feature type="region of interest" description="Disordered" evidence="1">
    <location>
        <begin position="136"/>
        <end position="160"/>
    </location>
</feature>
<organism evidence="3 4">
    <name type="scientific">Urochloa decumbens</name>
    <dbReference type="NCBI Taxonomy" id="240449"/>
    <lineage>
        <taxon>Eukaryota</taxon>
        <taxon>Viridiplantae</taxon>
        <taxon>Streptophyta</taxon>
        <taxon>Embryophyta</taxon>
        <taxon>Tracheophyta</taxon>
        <taxon>Spermatophyta</taxon>
        <taxon>Magnoliopsida</taxon>
        <taxon>Liliopsida</taxon>
        <taxon>Poales</taxon>
        <taxon>Poaceae</taxon>
        <taxon>PACMAD clade</taxon>
        <taxon>Panicoideae</taxon>
        <taxon>Panicodae</taxon>
        <taxon>Paniceae</taxon>
        <taxon>Melinidinae</taxon>
        <taxon>Urochloa</taxon>
    </lineage>
</organism>
<feature type="region of interest" description="Disordered" evidence="1">
    <location>
        <begin position="29"/>
        <end position="119"/>
    </location>
</feature>
<gene>
    <name evidence="3" type="ORF">URODEC1_LOCUS34536</name>
</gene>
<protein>
    <submittedName>
        <fullName evidence="3">Uncharacterized protein</fullName>
    </submittedName>
</protein>
<keyword evidence="4" id="KW-1185">Reference proteome</keyword>
<evidence type="ECO:0000313" key="4">
    <source>
        <dbReference type="Proteomes" id="UP001497457"/>
    </source>
</evidence>
<evidence type="ECO:0000313" key="3">
    <source>
        <dbReference type="EMBL" id="CAL4944026.1"/>
    </source>
</evidence>
<sequence>MARPIHAMLPSILVAFLLFQVSHCSRPLAPEERQPRVPTAPPADAHRDAADTGKRRPVTVVAITLDDGGQRRTTTSADDDDGAAPPSMLTASSSRDKGQGGADVGSSGHRSAPLAGPQVLQRSKLARRFLAGVVEGADSAARASCHSSDVHISCTPPSEH</sequence>
<dbReference type="EMBL" id="OZ075126">
    <property type="protein sequence ID" value="CAL4944026.1"/>
    <property type="molecule type" value="Genomic_DNA"/>
</dbReference>
<evidence type="ECO:0000256" key="1">
    <source>
        <dbReference type="SAM" id="MobiDB-lite"/>
    </source>
</evidence>
<feature type="chain" id="PRO_5044810804" evidence="2">
    <location>
        <begin position="25"/>
        <end position="160"/>
    </location>
</feature>
<evidence type="ECO:0000256" key="2">
    <source>
        <dbReference type="SAM" id="SignalP"/>
    </source>
</evidence>
<dbReference type="Proteomes" id="UP001497457">
    <property type="component" value="Chromosome 16b"/>
</dbReference>
<proteinExistence type="predicted"/>
<feature type="compositionally biased region" description="Basic and acidic residues" evidence="1">
    <location>
        <begin position="44"/>
        <end position="54"/>
    </location>
</feature>